<name>A0A0S4PZ41_9HELI</name>
<gene>
    <name evidence="1" type="ORF">BN2458_PEG1757</name>
</gene>
<dbReference type="Proteomes" id="UP000064525">
    <property type="component" value="Chromosome I"/>
</dbReference>
<sequence length="45" mass="5260">MLWRKLQSMRQAIARHQEQKNFNTLFQSRTICAPSAFAPPPPAKY</sequence>
<evidence type="ECO:0000313" key="1">
    <source>
        <dbReference type="EMBL" id="CUU40640.1"/>
    </source>
</evidence>
<dbReference type="KEGG" id="hty:BN2458_PEG1757"/>
<reference evidence="2" key="1">
    <citation type="submission" date="2015-11" db="EMBL/GenBank/DDBJ databases">
        <authorList>
            <person name="Anvar S.Y."/>
        </authorList>
    </citation>
    <scope>NUCLEOTIDE SEQUENCE [LARGE SCALE GENOMIC DNA]</scope>
</reference>
<organism evidence="1 2">
    <name type="scientific">Helicobacter typhlonius</name>
    <dbReference type="NCBI Taxonomy" id="76936"/>
    <lineage>
        <taxon>Bacteria</taxon>
        <taxon>Pseudomonadati</taxon>
        <taxon>Campylobacterota</taxon>
        <taxon>Epsilonproteobacteria</taxon>
        <taxon>Campylobacterales</taxon>
        <taxon>Helicobacteraceae</taxon>
        <taxon>Helicobacter</taxon>
    </lineage>
</organism>
<dbReference type="AlphaFoldDB" id="A0A0S4PZ41"/>
<accession>A0A0S4PZ41</accession>
<dbReference type="EMBL" id="LN907858">
    <property type="protein sequence ID" value="CUU40640.1"/>
    <property type="molecule type" value="Genomic_DNA"/>
</dbReference>
<evidence type="ECO:0000313" key="2">
    <source>
        <dbReference type="Proteomes" id="UP000064525"/>
    </source>
</evidence>
<protein>
    <submittedName>
        <fullName evidence="1">Uncharacterized protein</fullName>
    </submittedName>
</protein>
<proteinExistence type="predicted"/>